<evidence type="ECO:0000259" key="3">
    <source>
        <dbReference type="Pfam" id="PF19316"/>
    </source>
</evidence>
<dbReference type="InterPro" id="IPR017850">
    <property type="entry name" value="Alkaline_phosphatase_core_sf"/>
</dbReference>
<feature type="transmembrane region" description="Helical" evidence="2">
    <location>
        <begin position="694"/>
        <end position="710"/>
    </location>
</feature>
<dbReference type="InterPro" id="IPR002591">
    <property type="entry name" value="Phosphodiest/P_Trfase"/>
</dbReference>
<proteinExistence type="predicted"/>
<protein>
    <recommendedName>
        <fullName evidence="3">GPI ethanolamine phosphate transferase 2 C-terminal domain-containing protein</fullName>
    </recommendedName>
</protein>
<feature type="transmembrane region" description="Helical" evidence="2">
    <location>
        <begin position="664"/>
        <end position="687"/>
    </location>
</feature>
<feature type="transmembrane region" description="Helical" evidence="2">
    <location>
        <begin position="762"/>
        <end position="783"/>
    </location>
</feature>
<dbReference type="Gene3D" id="3.40.720.10">
    <property type="entry name" value="Alkaline Phosphatase, subunit A"/>
    <property type="match status" value="1"/>
</dbReference>
<name>A0A811KB44_9BILA</name>
<evidence type="ECO:0000256" key="1">
    <source>
        <dbReference type="ARBA" id="ARBA00004123"/>
    </source>
</evidence>
<dbReference type="InterPro" id="IPR009057">
    <property type="entry name" value="Homeodomain-like_sf"/>
</dbReference>
<dbReference type="Proteomes" id="UP000783686">
    <property type="component" value="Unassembled WGS sequence"/>
</dbReference>
<dbReference type="SUPFAM" id="SSF53649">
    <property type="entry name" value="Alkaline phosphatase-like"/>
    <property type="match status" value="1"/>
</dbReference>
<feature type="domain" description="GPI ethanolamine phosphate transferase 2 C-terminal" evidence="3">
    <location>
        <begin position="697"/>
        <end position="802"/>
    </location>
</feature>
<gene>
    <name evidence="4" type="ORF">BOKJ2_LOCUS4066</name>
</gene>
<dbReference type="GO" id="GO:0005634">
    <property type="term" value="C:nucleus"/>
    <property type="evidence" value="ECO:0007669"/>
    <property type="project" value="UniProtKB-SubCell"/>
</dbReference>
<keyword evidence="2" id="KW-0812">Transmembrane</keyword>
<dbReference type="Pfam" id="PF19316">
    <property type="entry name" value="PIGO_PIGG"/>
    <property type="match status" value="1"/>
</dbReference>
<feature type="transmembrane region" description="Helical" evidence="2">
    <location>
        <begin position="730"/>
        <end position="750"/>
    </location>
</feature>
<dbReference type="InterPro" id="IPR045687">
    <property type="entry name" value="PIGG/GPI7_C"/>
</dbReference>
<dbReference type="SUPFAM" id="SSF46689">
    <property type="entry name" value="Homeodomain-like"/>
    <property type="match status" value="1"/>
</dbReference>
<dbReference type="Proteomes" id="UP000614601">
    <property type="component" value="Unassembled WGS sequence"/>
</dbReference>
<dbReference type="GO" id="GO:0005789">
    <property type="term" value="C:endoplasmic reticulum membrane"/>
    <property type="evidence" value="ECO:0007669"/>
    <property type="project" value="TreeGrafter"/>
</dbReference>
<evidence type="ECO:0000313" key="4">
    <source>
        <dbReference type="EMBL" id="CAD5212165.1"/>
    </source>
</evidence>
<sequence>MALFGISFFQQKKSLTPEDGHCHNRNIRVEDRKRLVLVVIDAFAYEFVDEHPEELKFLMNGKGILVKGHVQAPTVTLPRVKMSNMRATVIKLHNEGKSNPEIAKLLNISRMTVYRSVKRFEELGHDRDRPRTGRPAYVNTVANRQMIKKRFKRNPRTPVRKMARETGIKESTLRYIVRKKLMMKPYKLKKVQKLTEENKAAIVSGTVPTYLDVIFNYATLEFAEDNWVKRGKDSGYRTVFYGDDTWLKMFPNVFERSEGTVSFYVTDYTEVDNNVTRHLDYELNNLDKWDILVLHYLGLDHIGHSLGGRADKVKEKLREMDGVVERIYRSLEGHGDFNLVVMGDHGMTETGGHGGGDPRESNVAIFVKGNDIDTNVMDKKGKLVEQVDIVPTIASYLNLCIPVNNLGISFTLSFKEVGQSSITMMKDNILQFKTLFSENKEVENLDIYCTANESFEKCNVLLKNMQFDALSSLQHINYNRIFFSLGLLAFLFLMCLYEYEAKSNQGALINLVFAGLPCVLWTSSSFIEEEHDVLNYIVPTVVMLSWYLNKTDSMYSFVIMVLQRVVRLPFEHKRRRWLMEKVEGLDSWGNWYYAILVPLLMVLVVKNTKMRLRNFVNIKSAKCTGILLYLGLIKHGVLNTFGYPQILIIVMFYLSDIRCGLTMWYLFICGPQDSVVVVICQLLGSCISDMKRKLESLYVLIIMASFFYTGNSESLSSVDINVGYAGLKDYSMLIVGFQIFLKLYLGPINIVMGSSAAQRSLFISLMTFSRLACALMSTMMVFWQRNHLFVWSVFAPKMVFEFVHLLLFFVFCVIKNLLKF</sequence>
<feature type="transmembrane region" description="Helical" evidence="2">
    <location>
        <begin position="590"/>
        <end position="605"/>
    </location>
</feature>
<dbReference type="InterPro" id="IPR036388">
    <property type="entry name" value="WH-like_DNA-bd_sf"/>
</dbReference>
<dbReference type="EMBL" id="CAJFDH010000002">
    <property type="protein sequence ID" value="CAD5212165.1"/>
    <property type="molecule type" value="Genomic_DNA"/>
</dbReference>
<reference evidence="4" key="1">
    <citation type="submission" date="2020-09" db="EMBL/GenBank/DDBJ databases">
        <authorList>
            <person name="Kikuchi T."/>
        </authorList>
    </citation>
    <scope>NUCLEOTIDE SEQUENCE</scope>
    <source>
        <strain evidence="4">SH1</strain>
    </source>
</reference>
<dbReference type="GO" id="GO:0051267">
    <property type="term" value="F:CP2 mannose-ethanolamine phosphotransferase activity"/>
    <property type="evidence" value="ECO:0007669"/>
    <property type="project" value="TreeGrafter"/>
</dbReference>
<dbReference type="Pfam" id="PF01663">
    <property type="entry name" value="Phosphodiest"/>
    <property type="match status" value="1"/>
</dbReference>
<dbReference type="Pfam" id="PF13551">
    <property type="entry name" value="HTH_29"/>
    <property type="match status" value="1"/>
</dbReference>
<keyword evidence="5" id="KW-1185">Reference proteome</keyword>
<comment type="caution">
    <text evidence="4">The sequence shown here is derived from an EMBL/GenBank/DDBJ whole genome shotgun (WGS) entry which is preliminary data.</text>
</comment>
<feature type="transmembrane region" description="Helical" evidence="2">
    <location>
        <begin position="506"/>
        <end position="527"/>
    </location>
</feature>
<feature type="transmembrane region" description="Helical" evidence="2">
    <location>
        <begin position="481"/>
        <end position="499"/>
    </location>
</feature>
<dbReference type="EMBL" id="CAJFCW020000002">
    <property type="protein sequence ID" value="CAG9095194.1"/>
    <property type="molecule type" value="Genomic_DNA"/>
</dbReference>
<organism evidence="4 5">
    <name type="scientific">Bursaphelenchus okinawaensis</name>
    <dbReference type="NCBI Taxonomy" id="465554"/>
    <lineage>
        <taxon>Eukaryota</taxon>
        <taxon>Metazoa</taxon>
        <taxon>Ecdysozoa</taxon>
        <taxon>Nematoda</taxon>
        <taxon>Chromadorea</taxon>
        <taxon>Rhabditida</taxon>
        <taxon>Tylenchina</taxon>
        <taxon>Tylenchomorpha</taxon>
        <taxon>Aphelenchoidea</taxon>
        <taxon>Aphelenchoididae</taxon>
        <taxon>Bursaphelenchus</taxon>
    </lineage>
</organism>
<dbReference type="OrthoDB" id="272139at2759"/>
<evidence type="ECO:0000313" key="5">
    <source>
        <dbReference type="Proteomes" id="UP000614601"/>
    </source>
</evidence>
<dbReference type="InterPro" id="IPR039527">
    <property type="entry name" value="PIGG/GPI7"/>
</dbReference>
<dbReference type="AlphaFoldDB" id="A0A811KB44"/>
<evidence type="ECO:0000256" key="2">
    <source>
        <dbReference type="SAM" id="Phobius"/>
    </source>
</evidence>
<dbReference type="Gene3D" id="1.10.10.10">
    <property type="entry name" value="Winged helix-like DNA-binding domain superfamily/Winged helix DNA-binding domain"/>
    <property type="match status" value="1"/>
</dbReference>
<accession>A0A811KB44</accession>
<dbReference type="PANTHER" id="PTHR23072">
    <property type="entry name" value="PHOSPHATIDYLINOSITOL GLYCAN-RELATED"/>
    <property type="match status" value="1"/>
</dbReference>
<feature type="transmembrane region" description="Helical" evidence="2">
    <location>
        <begin position="626"/>
        <end position="652"/>
    </location>
</feature>
<keyword evidence="2" id="KW-1133">Transmembrane helix</keyword>
<dbReference type="PANTHER" id="PTHR23072:SF0">
    <property type="entry name" value="GPI ETHANOLAMINE PHOSPHATE TRANSFERASE 2"/>
    <property type="match status" value="1"/>
</dbReference>
<feature type="transmembrane region" description="Helical" evidence="2">
    <location>
        <begin position="789"/>
        <end position="814"/>
    </location>
</feature>
<keyword evidence="2" id="KW-0472">Membrane</keyword>
<comment type="subcellular location">
    <subcellularLocation>
        <location evidence="1">Nucleus</location>
    </subcellularLocation>
</comment>
<dbReference type="GO" id="GO:0006506">
    <property type="term" value="P:GPI anchor biosynthetic process"/>
    <property type="evidence" value="ECO:0007669"/>
    <property type="project" value="InterPro"/>
</dbReference>